<evidence type="ECO:0000259" key="1">
    <source>
        <dbReference type="Pfam" id="PF04471"/>
    </source>
</evidence>
<evidence type="ECO:0000313" key="3">
    <source>
        <dbReference type="EMBL" id="GAA2405568.1"/>
    </source>
</evidence>
<dbReference type="RefSeq" id="WP_344632139.1">
    <property type="nucleotide sequence ID" value="NZ_BAAATJ010000017.1"/>
</dbReference>
<gene>
    <name evidence="3" type="ORF">GCM10010420_36780</name>
</gene>
<feature type="domain" description="Restriction endonuclease type IV Mrr" evidence="1">
    <location>
        <begin position="263"/>
        <end position="377"/>
    </location>
</feature>
<proteinExistence type="predicted"/>
<protein>
    <submittedName>
        <fullName evidence="3">Restriction endonuclease</fullName>
    </submittedName>
</protein>
<comment type="caution">
    <text evidence="3">The sequence shown here is derived from an EMBL/GenBank/DDBJ whole genome shotgun (WGS) entry which is preliminary data.</text>
</comment>
<dbReference type="Gene3D" id="2.30.280.20">
    <property type="match status" value="1"/>
</dbReference>
<dbReference type="Gene3D" id="3.40.1350.10">
    <property type="match status" value="1"/>
</dbReference>
<reference evidence="4" key="1">
    <citation type="journal article" date="2019" name="Int. J. Syst. Evol. Microbiol.">
        <title>The Global Catalogue of Microorganisms (GCM) 10K type strain sequencing project: providing services to taxonomists for standard genome sequencing and annotation.</title>
        <authorList>
            <consortium name="The Broad Institute Genomics Platform"/>
            <consortium name="The Broad Institute Genome Sequencing Center for Infectious Disease"/>
            <person name="Wu L."/>
            <person name="Ma J."/>
        </authorList>
    </citation>
    <scope>NUCLEOTIDE SEQUENCE [LARGE SCALE GENOMIC DNA]</scope>
    <source>
        <strain evidence="4">JCM 6921</strain>
    </source>
</reference>
<keyword evidence="3" id="KW-0540">Nuclease</keyword>
<evidence type="ECO:0000259" key="2">
    <source>
        <dbReference type="Pfam" id="PF18062"/>
    </source>
</evidence>
<keyword evidence="3" id="KW-0255">Endonuclease</keyword>
<dbReference type="EMBL" id="BAAATJ010000017">
    <property type="protein sequence ID" value="GAA2405568.1"/>
    <property type="molecule type" value="Genomic_DNA"/>
</dbReference>
<keyword evidence="4" id="KW-1185">Reference proteome</keyword>
<dbReference type="Pfam" id="PF04471">
    <property type="entry name" value="Mrr_cat"/>
    <property type="match status" value="1"/>
</dbReference>
<keyword evidence="3" id="KW-0378">Hydrolase</keyword>
<dbReference type="GO" id="GO:0004519">
    <property type="term" value="F:endonuclease activity"/>
    <property type="evidence" value="ECO:0007669"/>
    <property type="project" value="UniProtKB-KW"/>
</dbReference>
<sequence length="402" mass="43379">MSLAPLPDPHVAFDDLGTADLVVDALYAGGANGNAGDDPIAKLVPGVGNQGGFRHCGSPAKGTVRLSVLYTTGGVVDWPDHLDTQTGTFTYYGDNRTPGRDLHGTPRGGNVLLRDAFAASHGTAAERAAGVPPFLFEKAGGAGRAVRFRGLLAPGGPNMAPDDELAAIWRTTGGRRFQNYRARFTVLDHARVPRTWLQHLLEGGDPLEGGCPPAWGAWVKGRVYTPLLAPSTTVIRSKADQLPDDPEGRAILEMIRAHFRGREHDFEECAVAVWRLMAPRTGACDLTRPSRDGGRDAVGEYVLGPEASPISIDFALEAKCYAASNSVGVREVSRLISRLRHRTFGVLVTTSYFHRQVQEEVREDGHPIALVCGRDIVGALRRYGYTTPAAVQQWLEQGFPGR</sequence>
<dbReference type="Pfam" id="PF18062">
    <property type="entry name" value="RE_AspBHI_N"/>
    <property type="match status" value="1"/>
</dbReference>
<organism evidence="3 4">
    <name type="scientific">Streptomyces glaucosporus</name>
    <dbReference type="NCBI Taxonomy" id="284044"/>
    <lineage>
        <taxon>Bacteria</taxon>
        <taxon>Bacillati</taxon>
        <taxon>Actinomycetota</taxon>
        <taxon>Actinomycetes</taxon>
        <taxon>Kitasatosporales</taxon>
        <taxon>Streptomycetaceae</taxon>
        <taxon>Streptomyces</taxon>
    </lineage>
</organism>
<accession>A0ABP5VMV4</accession>
<dbReference type="Proteomes" id="UP001500058">
    <property type="component" value="Unassembled WGS sequence"/>
</dbReference>
<feature type="domain" description="Restriction endonuclease AspBHI N-terminal" evidence="2">
    <location>
        <begin position="33"/>
        <end position="222"/>
    </location>
</feature>
<name>A0ABP5VMV4_9ACTN</name>
<dbReference type="InterPro" id="IPR007560">
    <property type="entry name" value="Restrct_endonuc_IV_Mrr"/>
</dbReference>
<dbReference type="InterPro" id="IPR011856">
    <property type="entry name" value="tRNA_endonuc-like_dom_sf"/>
</dbReference>
<dbReference type="InterPro" id="IPR041409">
    <property type="entry name" value="RE_AspBHI_N"/>
</dbReference>
<evidence type="ECO:0000313" key="4">
    <source>
        <dbReference type="Proteomes" id="UP001500058"/>
    </source>
</evidence>